<keyword evidence="3" id="KW-1185">Reference proteome</keyword>
<evidence type="ECO:0000313" key="2">
    <source>
        <dbReference type="EMBL" id="SUB17207.1"/>
    </source>
</evidence>
<gene>
    <name evidence="2" type="ORF">NCTC9381_03129</name>
</gene>
<keyword evidence="1" id="KW-1133">Transmembrane helix</keyword>
<dbReference type="RefSeq" id="WP_062757484.1">
    <property type="nucleotide sequence ID" value="NZ_CP077366.1"/>
</dbReference>
<feature type="transmembrane region" description="Helical" evidence="1">
    <location>
        <begin position="58"/>
        <end position="82"/>
    </location>
</feature>
<feature type="transmembrane region" description="Helical" evidence="1">
    <location>
        <begin position="149"/>
        <end position="178"/>
    </location>
</feature>
<evidence type="ECO:0000313" key="3">
    <source>
        <dbReference type="Proteomes" id="UP000254640"/>
    </source>
</evidence>
<feature type="transmembrane region" description="Helical" evidence="1">
    <location>
        <begin position="120"/>
        <end position="143"/>
    </location>
</feature>
<name>A0A379AHA8_ENTAG</name>
<sequence length="193" mass="21288">MQFLSWLIGRNITELLQHGREIDQAIARQDDSILARSTSELERYFKQPSEALPRQNGFPVAIVLMLLLAAFAFNLLTFLHALPPLSPQIHALSFFVPSIVVIGVILTASYLLARGHTAGVAGLAYVCAMLLISTVLLLSYSVVMGSHSGLWLILALAALVGARWILNGQAFILFAIYCRTQRLASVARQRRMK</sequence>
<proteinExistence type="predicted"/>
<organism evidence="2 3">
    <name type="scientific">Enterobacter agglomerans</name>
    <name type="common">Erwinia herbicola</name>
    <name type="synonym">Pantoea agglomerans</name>
    <dbReference type="NCBI Taxonomy" id="549"/>
    <lineage>
        <taxon>Bacteria</taxon>
        <taxon>Pseudomonadati</taxon>
        <taxon>Pseudomonadota</taxon>
        <taxon>Gammaproteobacteria</taxon>
        <taxon>Enterobacterales</taxon>
        <taxon>Erwiniaceae</taxon>
        <taxon>Pantoea</taxon>
        <taxon>Pantoea agglomerans group</taxon>
    </lineage>
</organism>
<feature type="transmembrane region" description="Helical" evidence="1">
    <location>
        <begin position="94"/>
        <end position="113"/>
    </location>
</feature>
<protein>
    <submittedName>
        <fullName evidence="2">Uncharacterized protein</fullName>
    </submittedName>
</protein>
<dbReference type="GeneID" id="66826188"/>
<accession>A0A379AHA8</accession>
<keyword evidence="1" id="KW-0812">Transmembrane</keyword>
<keyword evidence="1" id="KW-0472">Membrane</keyword>
<dbReference type="Proteomes" id="UP000254640">
    <property type="component" value="Unassembled WGS sequence"/>
</dbReference>
<dbReference type="EMBL" id="UGSO01000001">
    <property type="protein sequence ID" value="SUB17207.1"/>
    <property type="molecule type" value="Genomic_DNA"/>
</dbReference>
<reference evidence="2 3" key="1">
    <citation type="submission" date="2018-06" db="EMBL/GenBank/DDBJ databases">
        <authorList>
            <consortium name="Pathogen Informatics"/>
            <person name="Doyle S."/>
        </authorList>
    </citation>
    <scope>NUCLEOTIDE SEQUENCE [LARGE SCALE GENOMIC DNA]</scope>
    <source>
        <strain evidence="2 3">NCTC9381</strain>
    </source>
</reference>
<evidence type="ECO:0000256" key="1">
    <source>
        <dbReference type="SAM" id="Phobius"/>
    </source>
</evidence>
<dbReference type="AlphaFoldDB" id="A0A379AHA8"/>